<dbReference type="InterPro" id="IPR005828">
    <property type="entry name" value="MFS_sugar_transport-like"/>
</dbReference>
<feature type="transmembrane region" description="Helical" evidence="10">
    <location>
        <begin position="172"/>
        <end position="193"/>
    </location>
</feature>
<dbReference type="SUPFAM" id="SSF103473">
    <property type="entry name" value="MFS general substrate transporter"/>
    <property type="match status" value="1"/>
</dbReference>
<keyword evidence="7 10" id="KW-1133">Transmembrane helix</keyword>
<dbReference type="RefSeq" id="WP_183652083.1">
    <property type="nucleotide sequence ID" value="NZ_JACHWU010000002.1"/>
</dbReference>
<dbReference type="Gene3D" id="1.20.1250.20">
    <property type="entry name" value="MFS general substrate transporter like domains"/>
    <property type="match status" value="1"/>
</dbReference>
<gene>
    <name evidence="12" type="ORF">FHS23_002015</name>
</gene>
<evidence type="ECO:0000256" key="2">
    <source>
        <dbReference type="ARBA" id="ARBA00010992"/>
    </source>
</evidence>
<comment type="subcellular location">
    <subcellularLocation>
        <location evidence="1">Cell membrane</location>
        <topology evidence="1">Multi-pass membrane protein</topology>
    </subcellularLocation>
</comment>
<dbReference type="PRINTS" id="PR00171">
    <property type="entry name" value="SUGRTRNSPORT"/>
</dbReference>
<keyword evidence="8 10" id="KW-0472">Membrane</keyword>
<keyword evidence="5" id="KW-0762">Sugar transport</keyword>
<dbReference type="InterPro" id="IPR005829">
    <property type="entry name" value="Sugar_transporter_CS"/>
</dbReference>
<feature type="transmembrane region" description="Helical" evidence="10">
    <location>
        <begin position="287"/>
        <end position="311"/>
    </location>
</feature>
<keyword evidence="3 9" id="KW-0813">Transport</keyword>
<feature type="transmembrane region" description="Helical" evidence="10">
    <location>
        <begin position="415"/>
        <end position="432"/>
    </location>
</feature>
<dbReference type="InterPro" id="IPR050814">
    <property type="entry name" value="Myo-inositol_Transporter"/>
</dbReference>
<organism evidence="12 13">
    <name type="scientific">Prauserella isguenensis</name>
    <dbReference type="NCBI Taxonomy" id="1470180"/>
    <lineage>
        <taxon>Bacteria</taxon>
        <taxon>Bacillati</taxon>
        <taxon>Actinomycetota</taxon>
        <taxon>Actinomycetes</taxon>
        <taxon>Pseudonocardiales</taxon>
        <taxon>Pseudonocardiaceae</taxon>
        <taxon>Prauserella</taxon>
    </lineage>
</organism>
<protein>
    <submittedName>
        <fullName evidence="12">Sugar porter (SP) family MFS transporter</fullName>
    </submittedName>
</protein>
<keyword evidence="13" id="KW-1185">Reference proteome</keyword>
<feature type="transmembrane region" description="Helical" evidence="10">
    <location>
        <begin position="386"/>
        <end position="409"/>
    </location>
</feature>
<evidence type="ECO:0000259" key="11">
    <source>
        <dbReference type="PROSITE" id="PS50850"/>
    </source>
</evidence>
<evidence type="ECO:0000256" key="4">
    <source>
        <dbReference type="ARBA" id="ARBA00022475"/>
    </source>
</evidence>
<name>A0A839S0S7_9PSEU</name>
<feature type="transmembrane region" description="Helical" evidence="10">
    <location>
        <begin position="21"/>
        <end position="46"/>
    </location>
</feature>
<evidence type="ECO:0000256" key="8">
    <source>
        <dbReference type="ARBA" id="ARBA00023136"/>
    </source>
</evidence>
<evidence type="ECO:0000256" key="6">
    <source>
        <dbReference type="ARBA" id="ARBA00022692"/>
    </source>
</evidence>
<evidence type="ECO:0000256" key="10">
    <source>
        <dbReference type="SAM" id="Phobius"/>
    </source>
</evidence>
<dbReference type="Proteomes" id="UP000550714">
    <property type="component" value="Unassembled WGS sequence"/>
</dbReference>
<evidence type="ECO:0000256" key="5">
    <source>
        <dbReference type="ARBA" id="ARBA00022597"/>
    </source>
</evidence>
<feature type="transmembrane region" description="Helical" evidence="10">
    <location>
        <begin position="111"/>
        <end position="132"/>
    </location>
</feature>
<evidence type="ECO:0000256" key="9">
    <source>
        <dbReference type="RuleBase" id="RU003346"/>
    </source>
</evidence>
<dbReference type="Pfam" id="PF00083">
    <property type="entry name" value="Sugar_tr"/>
    <property type="match status" value="1"/>
</dbReference>
<feature type="transmembrane region" description="Helical" evidence="10">
    <location>
        <begin position="252"/>
        <end position="275"/>
    </location>
</feature>
<keyword evidence="4" id="KW-1003">Cell membrane</keyword>
<feature type="transmembrane region" description="Helical" evidence="10">
    <location>
        <begin position="58"/>
        <end position="78"/>
    </location>
</feature>
<dbReference type="InterPro" id="IPR036259">
    <property type="entry name" value="MFS_trans_sf"/>
</dbReference>
<dbReference type="PROSITE" id="PS00216">
    <property type="entry name" value="SUGAR_TRANSPORT_1"/>
    <property type="match status" value="2"/>
</dbReference>
<dbReference type="PROSITE" id="PS00217">
    <property type="entry name" value="SUGAR_TRANSPORT_2"/>
    <property type="match status" value="1"/>
</dbReference>
<feature type="domain" description="Major facilitator superfamily (MFS) profile" evidence="11">
    <location>
        <begin position="20"/>
        <end position="440"/>
    </location>
</feature>
<dbReference type="AlphaFoldDB" id="A0A839S0S7"/>
<dbReference type="NCBIfam" id="TIGR00879">
    <property type="entry name" value="SP"/>
    <property type="match status" value="1"/>
</dbReference>
<dbReference type="PANTHER" id="PTHR48020">
    <property type="entry name" value="PROTON MYO-INOSITOL COTRANSPORTER"/>
    <property type="match status" value="1"/>
</dbReference>
<evidence type="ECO:0000313" key="13">
    <source>
        <dbReference type="Proteomes" id="UP000550714"/>
    </source>
</evidence>
<comment type="caution">
    <text evidence="12">The sequence shown here is derived from an EMBL/GenBank/DDBJ whole genome shotgun (WGS) entry which is preliminary data.</text>
</comment>
<dbReference type="GO" id="GO:0022857">
    <property type="term" value="F:transmembrane transporter activity"/>
    <property type="evidence" value="ECO:0007669"/>
    <property type="project" value="InterPro"/>
</dbReference>
<evidence type="ECO:0000313" key="12">
    <source>
        <dbReference type="EMBL" id="MBB3050992.1"/>
    </source>
</evidence>
<feature type="transmembrane region" description="Helical" evidence="10">
    <location>
        <begin position="318"/>
        <end position="340"/>
    </location>
</feature>
<feature type="transmembrane region" description="Helical" evidence="10">
    <location>
        <begin position="346"/>
        <end position="374"/>
    </location>
</feature>
<evidence type="ECO:0000256" key="1">
    <source>
        <dbReference type="ARBA" id="ARBA00004651"/>
    </source>
</evidence>
<dbReference type="FunFam" id="1.20.1250.20:FF:000218">
    <property type="entry name" value="facilitated trehalose transporter Tret1"/>
    <property type="match status" value="1"/>
</dbReference>
<sequence>MNDSAVVGSARPRRSAGTGATVIAAFGGLLFGYDTGIISAALLYIGPEFGLSDQAKEFVVASLLVGAIIGVAAGGAIMDRLGRRRTLFAVAVLFLVGAIASGLAASTTILLAARIVLGLAIGAASVAVPAYIAEIAPAHLRGRLVSVNQLMISSGILISYVTGYVLSDSQAWRWMLAVAAVPAVIMLVALPMLPESPRWLLSQGREQEARRLLRRTRSADAVDDEVAEITAAMQAESRHTFRDLLSSRFRPGIILGVGVAATNQLVGVNAVTYYTPTLLTGSGFGDSAAILSSVGLGVANVGFTLVGLLLVDRIGRRPLVLGGTALVVLSLVVIGAVYAFTDLGGVWAGVLLTFLMIYQASFSASLGLAMWLVNSEVFPTEVRGKAGSAGLATHWILNLLISVTVLTTINALSPSGLFWLYAVLGGLGLLFLHRRLPETRGRTLEEVDAQLNGTPAERTTVAS</sequence>
<accession>A0A839S0S7</accession>
<dbReference type="PANTHER" id="PTHR48020:SF12">
    <property type="entry name" value="PROTON MYO-INOSITOL COTRANSPORTER"/>
    <property type="match status" value="1"/>
</dbReference>
<dbReference type="PROSITE" id="PS50850">
    <property type="entry name" value="MFS"/>
    <property type="match status" value="1"/>
</dbReference>
<evidence type="ECO:0000256" key="7">
    <source>
        <dbReference type="ARBA" id="ARBA00022989"/>
    </source>
</evidence>
<dbReference type="GO" id="GO:0005886">
    <property type="term" value="C:plasma membrane"/>
    <property type="evidence" value="ECO:0007669"/>
    <property type="project" value="UniProtKB-SubCell"/>
</dbReference>
<feature type="transmembrane region" description="Helical" evidence="10">
    <location>
        <begin position="144"/>
        <end position="166"/>
    </location>
</feature>
<reference evidence="12 13" key="1">
    <citation type="submission" date="2020-08" db="EMBL/GenBank/DDBJ databases">
        <title>Genomic Encyclopedia of Type Strains, Phase III (KMG-III): the genomes of soil and plant-associated and newly described type strains.</title>
        <authorList>
            <person name="Whitman W."/>
        </authorList>
    </citation>
    <scope>NUCLEOTIDE SEQUENCE [LARGE SCALE GENOMIC DNA]</scope>
    <source>
        <strain evidence="12 13">CECT 8577</strain>
    </source>
</reference>
<feature type="transmembrane region" description="Helical" evidence="10">
    <location>
        <begin position="87"/>
        <end position="105"/>
    </location>
</feature>
<dbReference type="InterPro" id="IPR003663">
    <property type="entry name" value="Sugar/inositol_transpt"/>
</dbReference>
<evidence type="ECO:0000256" key="3">
    <source>
        <dbReference type="ARBA" id="ARBA00022448"/>
    </source>
</evidence>
<dbReference type="InterPro" id="IPR020846">
    <property type="entry name" value="MFS_dom"/>
</dbReference>
<keyword evidence="6 10" id="KW-0812">Transmembrane</keyword>
<dbReference type="EMBL" id="JACHWU010000002">
    <property type="protein sequence ID" value="MBB3050992.1"/>
    <property type="molecule type" value="Genomic_DNA"/>
</dbReference>
<comment type="similarity">
    <text evidence="2 9">Belongs to the major facilitator superfamily. Sugar transporter (TC 2.A.1.1) family.</text>
</comment>
<proteinExistence type="inferred from homology"/>